<evidence type="ECO:0000313" key="2">
    <source>
        <dbReference type="Proteomes" id="UP000828390"/>
    </source>
</evidence>
<proteinExistence type="predicted"/>
<organism evidence="1 2">
    <name type="scientific">Dreissena polymorpha</name>
    <name type="common">Zebra mussel</name>
    <name type="synonym">Mytilus polymorpha</name>
    <dbReference type="NCBI Taxonomy" id="45954"/>
    <lineage>
        <taxon>Eukaryota</taxon>
        <taxon>Metazoa</taxon>
        <taxon>Spiralia</taxon>
        <taxon>Lophotrochozoa</taxon>
        <taxon>Mollusca</taxon>
        <taxon>Bivalvia</taxon>
        <taxon>Autobranchia</taxon>
        <taxon>Heteroconchia</taxon>
        <taxon>Euheterodonta</taxon>
        <taxon>Imparidentia</taxon>
        <taxon>Neoheterodontei</taxon>
        <taxon>Myida</taxon>
        <taxon>Dreissenoidea</taxon>
        <taxon>Dreissenidae</taxon>
        <taxon>Dreissena</taxon>
    </lineage>
</organism>
<comment type="caution">
    <text evidence="1">The sequence shown here is derived from an EMBL/GenBank/DDBJ whole genome shotgun (WGS) entry which is preliminary data.</text>
</comment>
<accession>A0A9D4K455</accession>
<protein>
    <submittedName>
        <fullName evidence="1">Uncharacterized protein</fullName>
    </submittedName>
</protein>
<keyword evidence="2" id="KW-1185">Reference proteome</keyword>
<dbReference type="Proteomes" id="UP000828390">
    <property type="component" value="Unassembled WGS sequence"/>
</dbReference>
<gene>
    <name evidence="1" type="ORF">DPMN_105979</name>
</gene>
<dbReference type="AlphaFoldDB" id="A0A9D4K455"/>
<reference evidence="1" key="1">
    <citation type="journal article" date="2019" name="bioRxiv">
        <title>The Genome of the Zebra Mussel, Dreissena polymorpha: A Resource for Invasive Species Research.</title>
        <authorList>
            <person name="McCartney M.A."/>
            <person name="Auch B."/>
            <person name="Kono T."/>
            <person name="Mallez S."/>
            <person name="Zhang Y."/>
            <person name="Obille A."/>
            <person name="Becker A."/>
            <person name="Abrahante J.E."/>
            <person name="Garbe J."/>
            <person name="Badalamenti J.P."/>
            <person name="Herman A."/>
            <person name="Mangelson H."/>
            <person name="Liachko I."/>
            <person name="Sullivan S."/>
            <person name="Sone E.D."/>
            <person name="Koren S."/>
            <person name="Silverstein K.A.T."/>
            <person name="Beckman K.B."/>
            <person name="Gohl D.M."/>
        </authorList>
    </citation>
    <scope>NUCLEOTIDE SEQUENCE</scope>
    <source>
        <strain evidence="1">Duluth1</strain>
        <tissue evidence="1">Whole animal</tissue>
    </source>
</reference>
<dbReference type="EMBL" id="JAIWYP010000004">
    <property type="protein sequence ID" value="KAH3832686.1"/>
    <property type="molecule type" value="Genomic_DNA"/>
</dbReference>
<evidence type="ECO:0000313" key="1">
    <source>
        <dbReference type="EMBL" id="KAH3832686.1"/>
    </source>
</evidence>
<sequence length="53" mass="5901">MQIWDLLSPCRDADLGPLKTPHRDADLGPPTALAGMQIRDLLKPLQGFRSWTS</sequence>
<name>A0A9D4K455_DREPO</name>
<reference evidence="1" key="2">
    <citation type="submission" date="2020-11" db="EMBL/GenBank/DDBJ databases">
        <authorList>
            <person name="McCartney M.A."/>
            <person name="Auch B."/>
            <person name="Kono T."/>
            <person name="Mallez S."/>
            <person name="Becker A."/>
            <person name="Gohl D.M."/>
            <person name="Silverstein K.A.T."/>
            <person name="Koren S."/>
            <person name="Bechman K.B."/>
            <person name="Herman A."/>
            <person name="Abrahante J.E."/>
            <person name="Garbe J."/>
        </authorList>
    </citation>
    <scope>NUCLEOTIDE SEQUENCE</scope>
    <source>
        <strain evidence="1">Duluth1</strain>
        <tissue evidence="1">Whole animal</tissue>
    </source>
</reference>